<evidence type="ECO:0000313" key="10">
    <source>
        <dbReference type="EMBL" id="CDW55373.1"/>
    </source>
</evidence>
<evidence type="ECO:0000256" key="3">
    <source>
        <dbReference type="ARBA" id="ARBA00022801"/>
    </source>
</evidence>
<evidence type="ECO:0000313" key="11">
    <source>
        <dbReference type="Proteomes" id="UP000030665"/>
    </source>
</evidence>
<gene>
    <name evidence="10" type="ORF">TTRE_0000364501</name>
</gene>
<dbReference type="SUPFAM" id="SSF53474">
    <property type="entry name" value="alpha/beta-Hydrolases"/>
    <property type="match status" value="1"/>
</dbReference>
<reference evidence="10" key="1">
    <citation type="submission" date="2014-01" db="EMBL/GenBank/DDBJ databases">
        <authorList>
            <person name="Aslett M."/>
        </authorList>
    </citation>
    <scope>NUCLEOTIDE SEQUENCE</scope>
</reference>
<evidence type="ECO:0000256" key="5">
    <source>
        <dbReference type="ARBA" id="ARBA00023157"/>
    </source>
</evidence>
<dbReference type="STRING" id="36087.A0A077Z6X2"/>
<feature type="signal peptide" evidence="8">
    <location>
        <begin position="1"/>
        <end position="21"/>
    </location>
</feature>
<evidence type="ECO:0000256" key="8">
    <source>
        <dbReference type="RuleBase" id="RU361235"/>
    </source>
</evidence>
<protein>
    <recommendedName>
        <fullName evidence="8">Carboxylic ester hydrolase</fullName>
        <ecNumber evidence="8">3.1.1.-</ecNumber>
    </recommendedName>
</protein>
<keyword evidence="11" id="KW-1185">Reference proteome</keyword>
<dbReference type="EMBL" id="HG805951">
    <property type="protein sequence ID" value="CDW55373.1"/>
    <property type="molecule type" value="Genomic_DNA"/>
</dbReference>
<keyword evidence="3 8" id="KW-0378">Hydrolase</keyword>
<dbReference type="PROSITE" id="PS00122">
    <property type="entry name" value="CARBOXYLESTERASE_B_1"/>
    <property type="match status" value="1"/>
</dbReference>
<dbReference type="GO" id="GO:0005886">
    <property type="term" value="C:plasma membrane"/>
    <property type="evidence" value="ECO:0007669"/>
    <property type="project" value="TreeGrafter"/>
</dbReference>
<comment type="similarity">
    <text evidence="1 8">Belongs to the type-B carboxylesterase/lipase family.</text>
</comment>
<feature type="active site" description="Charge relay system" evidence="7">
    <location>
        <position position="483"/>
    </location>
</feature>
<dbReference type="InterPro" id="IPR019819">
    <property type="entry name" value="Carboxylesterase_B_CS"/>
</dbReference>
<dbReference type="GO" id="GO:0005615">
    <property type="term" value="C:extracellular space"/>
    <property type="evidence" value="ECO:0007669"/>
    <property type="project" value="TreeGrafter"/>
</dbReference>
<keyword evidence="8" id="KW-0732">Signal</keyword>
<dbReference type="PANTHER" id="PTHR43918:SF12">
    <property type="entry name" value="ACETYLCHOLINESTERASE 1"/>
    <property type="match status" value="1"/>
</dbReference>
<dbReference type="GO" id="GO:0006581">
    <property type="term" value="P:acetylcholine catabolic process"/>
    <property type="evidence" value="ECO:0007669"/>
    <property type="project" value="TreeGrafter"/>
</dbReference>
<dbReference type="FunFam" id="3.40.50.1820:FF:000029">
    <property type="entry name" value="Acetylcholinesterase"/>
    <property type="match status" value="1"/>
</dbReference>
<dbReference type="PROSITE" id="PS00941">
    <property type="entry name" value="CARBOXYLESTERASE_B_2"/>
    <property type="match status" value="1"/>
</dbReference>
<name>A0A077Z6X2_TRITR</name>
<evidence type="ECO:0000256" key="7">
    <source>
        <dbReference type="PIRSR" id="PIRSR600997-1"/>
    </source>
</evidence>
<keyword evidence="4" id="KW-0531">Neurotransmitter degradation</keyword>
<dbReference type="OrthoDB" id="19653at2759"/>
<dbReference type="InterPro" id="IPR029058">
    <property type="entry name" value="AB_hydrolase_fold"/>
</dbReference>
<dbReference type="CDD" id="cd00312">
    <property type="entry name" value="Esterase_lipase"/>
    <property type="match status" value="1"/>
</dbReference>
<dbReference type="GO" id="GO:0019695">
    <property type="term" value="P:choline metabolic process"/>
    <property type="evidence" value="ECO:0007669"/>
    <property type="project" value="TreeGrafter"/>
</dbReference>
<dbReference type="PANTHER" id="PTHR43918">
    <property type="entry name" value="ACETYLCHOLINESTERASE"/>
    <property type="match status" value="1"/>
</dbReference>
<evidence type="ECO:0000256" key="6">
    <source>
        <dbReference type="ARBA" id="ARBA00048484"/>
    </source>
</evidence>
<keyword evidence="5" id="KW-1015">Disulfide bond</keyword>
<dbReference type="InterPro" id="IPR019826">
    <property type="entry name" value="Carboxylesterase_B_AS"/>
</dbReference>
<dbReference type="PRINTS" id="PR00878">
    <property type="entry name" value="CHOLNESTRASE"/>
</dbReference>
<dbReference type="ESTHER" id="tritr-a0a077z6x2">
    <property type="family name" value="ACHE"/>
</dbReference>
<dbReference type="EC" id="3.1.1.-" evidence="8"/>
<dbReference type="Proteomes" id="UP000030665">
    <property type="component" value="Unassembled WGS sequence"/>
</dbReference>
<evidence type="ECO:0000256" key="2">
    <source>
        <dbReference type="ARBA" id="ARBA00022487"/>
    </source>
</evidence>
<comment type="catalytic activity">
    <reaction evidence="6">
        <text>acetylcholine + H2O = choline + acetate + H(+)</text>
        <dbReference type="Rhea" id="RHEA:17561"/>
        <dbReference type="ChEBI" id="CHEBI:15354"/>
        <dbReference type="ChEBI" id="CHEBI:15355"/>
        <dbReference type="ChEBI" id="CHEBI:15377"/>
        <dbReference type="ChEBI" id="CHEBI:15378"/>
        <dbReference type="ChEBI" id="CHEBI:30089"/>
        <dbReference type="EC" id="3.1.1.7"/>
    </reaction>
</comment>
<dbReference type="InterPro" id="IPR002018">
    <property type="entry name" value="CarbesteraseB"/>
</dbReference>
<feature type="chain" id="PRO_5005105327" description="Carboxylic ester hydrolase" evidence="8">
    <location>
        <begin position="22"/>
        <end position="630"/>
    </location>
</feature>
<dbReference type="GO" id="GO:0003990">
    <property type="term" value="F:acetylcholinesterase activity"/>
    <property type="evidence" value="ECO:0007669"/>
    <property type="project" value="UniProtKB-EC"/>
</dbReference>
<feature type="active site" description="Acyl-ester intermediate" evidence="7">
    <location>
        <position position="230"/>
    </location>
</feature>
<keyword evidence="2" id="KW-0719">Serine esterase</keyword>
<dbReference type="InterPro" id="IPR000997">
    <property type="entry name" value="Cholinesterase"/>
</dbReference>
<evidence type="ECO:0000256" key="1">
    <source>
        <dbReference type="ARBA" id="ARBA00005964"/>
    </source>
</evidence>
<feature type="domain" description="Carboxylesterase type B" evidence="9">
    <location>
        <begin position="31"/>
        <end position="570"/>
    </location>
</feature>
<sequence length="630" mass="72575">MPYQHPLVLWVPLLCGHLALQKDAPTAQLTPIVRLSNGSPIRGVETVSANGQAVTEFLGVPFAEPPIGSFRFRPPKPKAPWSQVFNATRMPSSCPQSRDVYFEGFEGAEMWNANTPLNEDCLFLNIWVPGRWPPASRRRLPVMVWVYGGGFWSGTSSLDVYDGKILCSQQDVIIVSMNYRVSLFGFLYLGRPEAPGNVGLLDQLEALKWVHYNIEMFGGDPAEVTLFGESSGAASVSLHLLSPLSQPYFKRAILQSGSAIAPWAMESQETLLERALLLSEACKCNVTIRDRSPNFTQLIECLLKVPVDELLRNEWVTYEFLDFPWVPVVDHHFVTEEPRALLDSGQFKRCELLVGNNREESIYFIVYYVDKIFKRDHLLQNKAHFLTDPSLFEQAVYALLPHKYRKNPIVYRAILFEYMNYELPHDPLLLQDALDKALGDYHFHCGVTEFARMYQQYGATVYSYYFTHRSSQQVWPEWMGAVHGYEINFIYGEPLNIHRYAYTEAEKDLSRRFMSYWANFARTGNPNINPDGSWTPELWPPYGKDETYLIMSATQNGTGRAARRRQCAFWSNYIPKLHAATASLSDMEMKWKLQMAKWEDEYIADWKHHFEMYKRLQQHRYLDAHCGGEL</sequence>
<evidence type="ECO:0000259" key="9">
    <source>
        <dbReference type="Pfam" id="PF00135"/>
    </source>
</evidence>
<reference evidence="10" key="2">
    <citation type="submission" date="2014-03" db="EMBL/GenBank/DDBJ databases">
        <title>The whipworm genome and dual-species transcriptomics of an intimate host-pathogen interaction.</title>
        <authorList>
            <person name="Foth B.J."/>
            <person name="Tsai I.J."/>
            <person name="Reid A.J."/>
            <person name="Bancroft A.J."/>
            <person name="Nichol S."/>
            <person name="Tracey A."/>
            <person name="Holroyd N."/>
            <person name="Cotton J.A."/>
            <person name="Stanley E.J."/>
            <person name="Zarowiecki M."/>
            <person name="Liu J.Z."/>
            <person name="Huckvale T."/>
            <person name="Cooper P.J."/>
            <person name="Grencis R.K."/>
            <person name="Berriman M."/>
        </authorList>
    </citation>
    <scope>NUCLEOTIDE SEQUENCE [LARGE SCALE GENOMIC DNA]</scope>
</reference>
<dbReference type="Pfam" id="PF00135">
    <property type="entry name" value="COesterase"/>
    <property type="match status" value="1"/>
</dbReference>
<organism evidence="10 11">
    <name type="scientific">Trichuris trichiura</name>
    <name type="common">Whipworm</name>
    <name type="synonym">Trichocephalus trichiurus</name>
    <dbReference type="NCBI Taxonomy" id="36087"/>
    <lineage>
        <taxon>Eukaryota</taxon>
        <taxon>Metazoa</taxon>
        <taxon>Ecdysozoa</taxon>
        <taxon>Nematoda</taxon>
        <taxon>Enoplea</taxon>
        <taxon>Dorylaimia</taxon>
        <taxon>Trichinellida</taxon>
        <taxon>Trichuridae</taxon>
        <taxon>Trichuris</taxon>
    </lineage>
</organism>
<feature type="active site" description="Charge relay system" evidence="7">
    <location>
        <position position="360"/>
    </location>
</feature>
<accession>A0A077Z6X2</accession>
<dbReference type="InterPro" id="IPR050654">
    <property type="entry name" value="AChE-related_enzymes"/>
</dbReference>
<dbReference type="AlphaFoldDB" id="A0A077Z6X2"/>
<proteinExistence type="inferred from homology"/>
<dbReference type="Gene3D" id="3.40.50.1820">
    <property type="entry name" value="alpha/beta hydrolase"/>
    <property type="match status" value="1"/>
</dbReference>
<evidence type="ECO:0000256" key="4">
    <source>
        <dbReference type="ARBA" id="ARBA00022867"/>
    </source>
</evidence>